<evidence type="ECO:0000259" key="3">
    <source>
        <dbReference type="Pfam" id="PF08450"/>
    </source>
</evidence>
<dbReference type="Gene3D" id="2.120.10.30">
    <property type="entry name" value="TolB, C-terminal domain"/>
    <property type="match status" value="1"/>
</dbReference>
<keyword evidence="5" id="KW-1185">Reference proteome</keyword>
<dbReference type="PANTHER" id="PTHR47572:SF4">
    <property type="entry name" value="LACTONASE DRP35"/>
    <property type="match status" value="1"/>
</dbReference>
<dbReference type="InterPro" id="IPR013658">
    <property type="entry name" value="SGL"/>
</dbReference>
<gene>
    <name evidence="4" type="ORF">KBO27_08415</name>
</gene>
<reference evidence="4 5" key="1">
    <citation type="submission" date="2021-04" db="EMBL/GenBank/DDBJ databases">
        <title>Whole-genome sequencing of Saccharopolyspora endophytica KCTC 19397.</title>
        <authorList>
            <person name="Ay H."/>
            <person name="Saygin H."/>
            <person name="Sahin N."/>
        </authorList>
    </citation>
    <scope>NUCLEOTIDE SEQUENCE [LARGE SCALE GENOMIC DNA]</scope>
    <source>
        <strain evidence="4 5">KCTC 19397</strain>
    </source>
</reference>
<comment type="caution">
    <text evidence="4">The sequence shown here is derived from an EMBL/GenBank/DDBJ whole genome shotgun (WGS) entry which is preliminary data.</text>
</comment>
<organism evidence="4 5">
    <name type="scientific">Saccharopolyspora endophytica</name>
    <dbReference type="NCBI Taxonomy" id="543886"/>
    <lineage>
        <taxon>Bacteria</taxon>
        <taxon>Bacillati</taxon>
        <taxon>Actinomycetota</taxon>
        <taxon>Actinomycetes</taxon>
        <taxon>Pseudonocardiales</taxon>
        <taxon>Pseudonocardiaceae</taxon>
        <taxon>Saccharopolyspora</taxon>
    </lineage>
</organism>
<dbReference type="PANTHER" id="PTHR47572">
    <property type="entry name" value="LIPOPROTEIN-RELATED"/>
    <property type="match status" value="1"/>
</dbReference>
<protein>
    <submittedName>
        <fullName evidence="4">SMP-30/gluconolactonase/LRE family protein</fullName>
    </submittedName>
</protein>
<accession>A0ABS5DCF1</accession>
<dbReference type="EMBL" id="JAGPXE010000003">
    <property type="protein sequence ID" value="MBQ0923963.1"/>
    <property type="molecule type" value="Genomic_DNA"/>
</dbReference>
<evidence type="ECO:0000313" key="5">
    <source>
        <dbReference type="Proteomes" id="UP000674084"/>
    </source>
</evidence>
<sequence length="296" mass="31646">MDRDISTVADGFSFLECPRWHDGRLWVSDFYTHRVVATDGRGAVEEVAEVPGQPAGIGFLPDGRALIASMRDKRLLVRETDGRLTEHADLSGLAPGVLNDMLVDERGRAYVGDFGFDLMAGAPMRDTGLTRVDPDGTATSVAEDLRFPNGMVLLPGGVLVVAETFAGRLTAFDVAEDGSLRDRRVWAAFGEAPDTDDVEQALGALAVGPDGLCSDAEGAIWVADALHARVLRVREGGEVLDEISTGAGVFACMLGGEDGRTLFLCTAPSFAEHERRPAREAELRAVRVEVPRAGLP</sequence>
<dbReference type="SUPFAM" id="SSF63829">
    <property type="entry name" value="Calcium-dependent phosphotriesterase"/>
    <property type="match status" value="1"/>
</dbReference>
<dbReference type="InterPro" id="IPR051262">
    <property type="entry name" value="SMP-30/CGR1_Lactonase"/>
</dbReference>
<dbReference type="Proteomes" id="UP000674084">
    <property type="component" value="Unassembled WGS sequence"/>
</dbReference>
<name>A0ABS5DCF1_9PSEU</name>
<dbReference type="InterPro" id="IPR011042">
    <property type="entry name" value="6-blade_b-propeller_TolB-like"/>
</dbReference>
<evidence type="ECO:0000256" key="1">
    <source>
        <dbReference type="ARBA" id="ARBA00008853"/>
    </source>
</evidence>
<comment type="similarity">
    <text evidence="1">Belongs to the SMP-30/CGR1 family.</text>
</comment>
<evidence type="ECO:0000313" key="4">
    <source>
        <dbReference type="EMBL" id="MBQ0923963.1"/>
    </source>
</evidence>
<dbReference type="RefSeq" id="WP_210969413.1">
    <property type="nucleotide sequence ID" value="NZ_JAGPXE010000003.1"/>
</dbReference>
<evidence type="ECO:0000256" key="2">
    <source>
        <dbReference type="ARBA" id="ARBA00022801"/>
    </source>
</evidence>
<dbReference type="Pfam" id="PF08450">
    <property type="entry name" value="SGL"/>
    <property type="match status" value="1"/>
</dbReference>
<feature type="domain" description="SMP-30/Gluconolactonase/LRE-like region" evidence="3">
    <location>
        <begin position="16"/>
        <end position="267"/>
    </location>
</feature>
<keyword evidence="2" id="KW-0378">Hydrolase</keyword>
<proteinExistence type="inferred from homology"/>